<sequence>MGDILSKDKIKHGNSGYTLIEMMIVISVIAVLTVSSFIIFSGTKNNNELYSEAKKIVSNLKYMKLLAVNEGKTCQMVFNSEGTGYIVRFRDDADVLRFLDFDYGITFDSGKSAGLKVDGTSKYFEFLAFKGVSDSSEDIEIVLSNGIAAYISIIISSGGTIDIK</sequence>
<dbReference type="InterPro" id="IPR012902">
    <property type="entry name" value="N_methyl_site"/>
</dbReference>
<accession>A0A0L6JJ91</accession>
<protein>
    <recommendedName>
        <fullName evidence="4">Prepilin-type N-terminal cleavage/methylation domain-containing protein</fullName>
    </recommendedName>
</protein>
<evidence type="ECO:0000256" key="1">
    <source>
        <dbReference type="SAM" id="Phobius"/>
    </source>
</evidence>
<dbReference type="NCBIfam" id="TIGR02532">
    <property type="entry name" value="IV_pilin_GFxxxE"/>
    <property type="match status" value="1"/>
</dbReference>
<keyword evidence="3" id="KW-1185">Reference proteome</keyword>
<proteinExistence type="predicted"/>
<gene>
    <name evidence="2" type="ORF">Bccel_1074</name>
</gene>
<dbReference type="InterPro" id="IPR045584">
    <property type="entry name" value="Pilin-like"/>
</dbReference>
<dbReference type="AlphaFoldDB" id="A0A0L6JJ91"/>
<dbReference type="SUPFAM" id="SSF54523">
    <property type="entry name" value="Pili subunits"/>
    <property type="match status" value="1"/>
</dbReference>
<dbReference type="Gene3D" id="3.30.700.10">
    <property type="entry name" value="Glycoprotein, Type 4 Pilin"/>
    <property type="match status" value="1"/>
</dbReference>
<keyword evidence="1" id="KW-0812">Transmembrane</keyword>
<dbReference type="PROSITE" id="PS00409">
    <property type="entry name" value="PROKAR_NTER_METHYL"/>
    <property type="match status" value="1"/>
</dbReference>
<name>A0A0L6JJ91_9FIRM</name>
<evidence type="ECO:0000313" key="2">
    <source>
        <dbReference type="EMBL" id="KNY25814.1"/>
    </source>
</evidence>
<feature type="transmembrane region" description="Helical" evidence="1">
    <location>
        <begin position="20"/>
        <end position="40"/>
    </location>
</feature>
<comment type="caution">
    <text evidence="2">The sequence shown here is derived from an EMBL/GenBank/DDBJ whole genome shotgun (WGS) entry which is preliminary data.</text>
</comment>
<dbReference type="eggNOG" id="COG4970">
    <property type="taxonomic scope" value="Bacteria"/>
</dbReference>
<dbReference type="EMBL" id="LGTC01000001">
    <property type="protein sequence ID" value="KNY25814.1"/>
    <property type="molecule type" value="Genomic_DNA"/>
</dbReference>
<keyword evidence="1" id="KW-0472">Membrane</keyword>
<evidence type="ECO:0008006" key="4">
    <source>
        <dbReference type="Google" id="ProtNLM"/>
    </source>
</evidence>
<keyword evidence="1" id="KW-1133">Transmembrane helix</keyword>
<evidence type="ECO:0000313" key="3">
    <source>
        <dbReference type="Proteomes" id="UP000036923"/>
    </source>
</evidence>
<dbReference type="Proteomes" id="UP000036923">
    <property type="component" value="Unassembled WGS sequence"/>
</dbReference>
<dbReference type="STRING" id="398512.Bccel_1074"/>
<reference evidence="3" key="1">
    <citation type="submission" date="2015-07" db="EMBL/GenBank/DDBJ databases">
        <title>Near-Complete Genome Sequence of the Cellulolytic Bacterium Bacteroides (Pseudobacteroides) cellulosolvens ATCC 35603.</title>
        <authorList>
            <person name="Dassa B."/>
            <person name="Utturkar S.M."/>
            <person name="Klingeman D.M."/>
            <person name="Hurt R.A."/>
            <person name="Keller M."/>
            <person name="Xu J."/>
            <person name="Reddy Y.H.K."/>
            <person name="Borovok I."/>
            <person name="Grinberg I.R."/>
            <person name="Lamed R."/>
            <person name="Zhivin O."/>
            <person name="Bayer E.A."/>
            <person name="Brown S.D."/>
        </authorList>
    </citation>
    <scope>NUCLEOTIDE SEQUENCE [LARGE SCALE GENOMIC DNA]</scope>
    <source>
        <strain evidence="3">DSM 2933</strain>
    </source>
</reference>
<organism evidence="2 3">
    <name type="scientific">Pseudobacteroides cellulosolvens ATCC 35603 = DSM 2933</name>
    <dbReference type="NCBI Taxonomy" id="398512"/>
    <lineage>
        <taxon>Bacteria</taxon>
        <taxon>Bacillati</taxon>
        <taxon>Bacillota</taxon>
        <taxon>Clostridia</taxon>
        <taxon>Eubacteriales</taxon>
        <taxon>Oscillospiraceae</taxon>
        <taxon>Pseudobacteroides</taxon>
    </lineage>
</organism>
<dbReference type="Pfam" id="PF07963">
    <property type="entry name" value="N_methyl"/>
    <property type="match status" value="1"/>
</dbReference>